<dbReference type="Proteomes" id="UP000297245">
    <property type="component" value="Unassembled WGS sequence"/>
</dbReference>
<evidence type="ECO:0000313" key="1">
    <source>
        <dbReference type="EMBL" id="THV00316.1"/>
    </source>
</evidence>
<dbReference type="AlphaFoldDB" id="A0A4V4HGV9"/>
<reference evidence="1 2" key="1">
    <citation type="journal article" date="2019" name="Nat. Ecol. Evol.">
        <title>Megaphylogeny resolves global patterns of mushroom evolution.</title>
        <authorList>
            <person name="Varga T."/>
            <person name="Krizsan K."/>
            <person name="Foldi C."/>
            <person name="Dima B."/>
            <person name="Sanchez-Garcia M."/>
            <person name="Sanchez-Ramirez S."/>
            <person name="Szollosi G.J."/>
            <person name="Szarkandi J.G."/>
            <person name="Papp V."/>
            <person name="Albert L."/>
            <person name="Andreopoulos W."/>
            <person name="Angelini C."/>
            <person name="Antonin V."/>
            <person name="Barry K.W."/>
            <person name="Bougher N.L."/>
            <person name="Buchanan P."/>
            <person name="Buyck B."/>
            <person name="Bense V."/>
            <person name="Catcheside P."/>
            <person name="Chovatia M."/>
            <person name="Cooper J."/>
            <person name="Damon W."/>
            <person name="Desjardin D."/>
            <person name="Finy P."/>
            <person name="Geml J."/>
            <person name="Haridas S."/>
            <person name="Hughes K."/>
            <person name="Justo A."/>
            <person name="Karasinski D."/>
            <person name="Kautmanova I."/>
            <person name="Kiss B."/>
            <person name="Kocsube S."/>
            <person name="Kotiranta H."/>
            <person name="LaButti K.M."/>
            <person name="Lechner B.E."/>
            <person name="Liimatainen K."/>
            <person name="Lipzen A."/>
            <person name="Lukacs Z."/>
            <person name="Mihaltcheva S."/>
            <person name="Morgado L.N."/>
            <person name="Niskanen T."/>
            <person name="Noordeloos M.E."/>
            <person name="Ohm R.A."/>
            <person name="Ortiz-Santana B."/>
            <person name="Ovrebo C."/>
            <person name="Racz N."/>
            <person name="Riley R."/>
            <person name="Savchenko A."/>
            <person name="Shiryaev A."/>
            <person name="Soop K."/>
            <person name="Spirin V."/>
            <person name="Szebenyi C."/>
            <person name="Tomsovsky M."/>
            <person name="Tulloss R.E."/>
            <person name="Uehling J."/>
            <person name="Grigoriev I.V."/>
            <person name="Vagvolgyi C."/>
            <person name="Papp T."/>
            <person name="Martin F.M."/>
            <person name="Miettinen O."/>
            <person name="Hibbett D.S."/>
            <person name="Nagy L.G."/>
        </authorList>
    </citation>
    <scope>NUCLEOTIDE SEQUENCE [LARGE SCALE GENOMIC DNA]</scope>
    <source>
        <strain evidence="1 2">CBS 962.96</strain>
    </source>
</reference>
<sequence>MFLAECGSCAPPTETATGAEDWLKNTKRLGLKYEYLIKKRRIPQDPVFVLASAFAPR</sequence>
<proteinExistence type="predicted"/>
<accession>A0A4V4HGV9</accession>
<dbReference type="EMBL" id="ML179106">
    <property type="protein sequence ID" value="THV00316.1"/>
    <property type="molecule type" value="Genomic_DNA"/>
</dbReference>
<protein>
    <submittedName>
        <fullName evidence="1">Uncharacterized protein</fullName>
    </submittedName>
</protein>
<name>A0A4V4HGV9_DENBC</name>
<keyword evidence="2" id="KW-1185">Reference proteome</keyword>
<evidence type="ECO:0000313" key="2">
    <source>
        <dbReference type="Proteomes" id="UP000297245"/>
    </source>
</evidence>
<organism evidence="1 2">
    <name type="scientific">Dendrothele bispora (strain CBS 962.96)</name>
    <dbReference type="NCBI Taxonomy" id="1314807"/>
    <lineage>
        <taxon>Eukaryota</taxon>
        <taxon>Fungi</taxon>
        <taxon>Dikarya</taxon>
        <taxon>Basidiomycota</taxon>
        <taxon>Agaricomycotina</taxon>
        <taxon>Agaricomycetes</taxon>
        <taxon>Agaricomycetidae</taxon>
        <taxon>Agaricales</taxon>
        <taxon>Agaricales incertae sedis</taxon>
        <taxon>Dendrothele</taxon>
    </lineage>
</organism>
<gene>
    <name evidence="1" type="ORF">K435DRAFT_776663</name>
</gene>